<comment type="caution">
    <text evidence="2">The sequence shown here is derived from an EMBL/GenBank/DDBJ whole genome shotgun (WGS) entry which is preliminary data.</text>
</comment>
<accession>A0ABD5MHL7</accession>
<feature type="transmembrane region" description="Helical" evidence="1">
    <location>
        <begin position="12"/>
        <end position="34"/>
    </location>
</feature>
<reference evidence="2 3" key="1">
    <citation type="submission" date="2024-08" db="EMBL/GenBank/DDBJ databases">
        <title>Halobellus sp. MBLA0158 whole genome sequence.</title>
        <authorList>
            <person name="Hwang C.Y."/>
            <person name="Cho E.-S."/>
            <person name="Seo M.-J."/>
        </authorList>
    </citation>
    <scope>NUCLEOTIDE SEQUENCE [LARGE SCALE GENOMIC DNA]</scope>
    <source>
        <strain evidence="2 3">MBLA0158</strain>
    </source>
</reference>
<evidence type="ECO:0000313" key="3">
    <source>
        <dbReference type="Proteomes" id="UP001570511"/>
    </source>
</evidence>
<organism evidence="2 3">
    <name type="scientific">Halobellus rubicundus</name>
    <dbReference type="NCBI Taxonomy" id="2996466"/>
    <lineage>
        <taxon>Archaea</taxon>
        <taxon>Methanobacteriati</taxon>
        <taxon>Methanobacteriota</taxon>
        <taxon>Stenosarchaea group</taxon>
        <taxon>Halobacteria</taxon>
        <taxon>Halobacteriales</taxon>
        <taxon>Haloferacaceae</taxon>
        <taxon>Halobellus</taxon>
    </lineage>
</organism>
<dbReference type="RefSeq" id="WP_372390045.1">
    <property type="nucleotide sequence ID" value="NZ_JBGNYA010000001.1"/>
</dbReference>
<protein>
    <submittedName>
        <fullName evidence="2">Uncharacterized protein</fullName>
    </submittedName>
</protein>
<gene>
    <name evidence="2" type="ORF">OS889_11820</name>
</gene>
<keyword evidence="1" id="KW-1133">Transmembrane helix</keyword>
<dbReference type="EMBL" id="JBGNYA010000001">
    <property type="protein sequence ID" value="MFA1611690.1"/>
    <property type="molecule type" value="Genomic_DNA"/>
</dbReference>
<proteinExistence type="predicted"/>
<keyword evidence="3" id="KW-1185">Reference proteome</keyword>
<evidence type="ECO:0000256" key="1">
    <source>
        <dbReference type="SAM" id="Phobius"/>
    </source>
</evidence>
<evidence type="ECO:0000313" key="2">
    <source>
        <dbReference type="EMBL" id="MFA1611690.1"/>
    </source>
</evidence>
<dbReference type="AlphaFoldDB" id="A0ABD5MHL7"/>
<name>A0ABD5MHL7_9EURY</name>
<dbReference type="InterPro" id="IPR055934">
    <property type="entry name" value="DUF7512"/>
</dbReference>
<sequence length="49" mass="4975">MFGLESVAGPFGAALLIGVVLVEALLLYVGYGLLESALGPTIARAIRGD</sequence>
<keyword evidence="1" id="KW-0472">Membrane</keyword>
<dbReference type="Proteomes" id="UP001570511">
    <property type="component" value="Unassembled WGS sequence"/>
</dbReference>
<keyword evidence="1" id="KW-0812">Transmembrane</keyword>
<dbReference type="Pfam" id="PF24352">
    <property type="entry name" value="DUF7512"/>
    <property type="match status" value="1"/>
</dbReference>